<dbReference type="AlphaFoldDB" id="A0A6A4Z5A0"/>
<feature type="non-terminal residue" evidence="2">
    <location>
        <position position="160"/>
    </location>
</feature>
<dbReference type="EMBL" id="VJMH01003816">
    <property type="protein sequence ID" value="KAF0704793.1"/>
    <property type="molecule type" value="Genomic_DNA"/>
</dbReference>
<protein>
    <submittedName>
        <fullName evidence="2">Uncharacterized protein</fullName>
    </submittedName>
</protein>
<name>A0A6A4Z5A0_9STRA</name>
<keyword evidence="1" id="KW-1133">Transmembrane helix</keyword>
<evidence type="ECO:0000256" key="1">
    <source>
        <dbReference type="SAM" id="Phobius"/>
    </source>
</evidence>
<evidence type="ECO:0000313" key="2">
    <source>
        <dbReference type="EMBL" id="KAF0704793.1"/>
    </source>
</evidence>
<reference evidence="2" key="1">
    <citation type="submission" date="2019-06" db="EMBL/GenBank/DDBJ databases">
        <title>Genomics analysis of Aphanomyces spp. identifies a new class of oomycete effector associated with host adaptation.</title>
        <authorList>
            <person name="Gaulin E."/>
        </authorList>
    </citation>
    <scope>NUCLEOTIDE SEQUENCE</scope>
    <source>
        <strain evidence="2">CBS 578.67</strain>
    </source>
</reference>
<accession>A0A6A4Z5A0</accession>
<organism evidence="2">
    <name type="scientific">Aphanomyces stellatus</name>
    <dbReference type="NCBI Taxonomy" id="120398"/>
    <lineage>
        <taxon>Eukaryota</taxon>
        <taxon>Sar</taxon>
        <taxon>Stramenopiles</taxon>
        <taxon>Oomycota</taxon>
        <taxon>Saprolegniomycetes</taxon>
        <taxon>Saprolegniales</taxon>
        <taxon>Verrucalvaceae</taxon>
        <taxon>Aphanomyces</taxon>
    </lineage>
</organism>
<keyword evidence="1" id="KW-0472">Membrane</keyword>
<proteinExistence type="predicted"/>
<sequence>MSIISFTAFDATTSAPQAPSTSHLRSISAPTAAPALPTPWHDGTIIVVAAVAVFAVLVVGLTLLWRSCRAPDEKTMRTASVAVAASGGRKSTDLDQTEPSWIVAFDQQLIEDDANERAAAKLATAPTSESVWLEIATPTLNMCGKCGRADFVDATSSGMR</sequence>
<keyword evidence="1" id="KW-0812">Transmembrane</keyword>
<comment type="caution">
    <text evidence="2">The sequence shown here is derived from an EMBL/GenBank/DDBJ whole genome shotgun (WGS) entry which is preliminary data.</text>
</comment>
<feature type="transmembrane region" description="Helical" evidence="1">
    <location>
        <begin position="45"/>
        <end position="65"/>
    </location>
</feature>
<gene>
    <name evidence="2" type="ORF">As57867_007234</name>
</gene>